<protein>
    <recommendedName>
        <fullName evidence="6">FAD-binding PCMH-type domain-containing protein</fullName>
    </recommendedName>
</protein>
<dbReference type="SUPFAM" id="SSF56176">
    <property type="entry name" value="FAD-binding/transporter-associated domain-like"/>
    <property type="match status" value="1"/>
</dbReference>
<comment type="caution">
    <text evidence="7">The sequence shown here is derived from an EMBL/GenBank/DDBJ whole genome shotgun (WGS) entry which is preliminary data.</text>
</comment>
<keyword evidence="5" id="KW-0732">Signal</keyword>
<keyword evidence="4" id="KW-0560">Oxidoreductase</keyword>
<feature type="domain" description="FAD-binding PCMH-type" evidence="6">
    <location>
        <begin position="71"/>
        <end position="242"/>
    </location>
</feature>
<evidence type="ECO:0000256" key="5">
    <source>
        <dbReference type="SAM" id="SignalP"/>
    </source>
</evidence>
<evidence type="ECO:0000313" key="8">
    <source>
        <dbReference type="Proteomes" id="UP000192596"/>
    </source>
</evidence>
<dbReference type="AlphaFoldDB" id="A0A1V8TII4"/>
<dbReference type="InterPro" id="IPR016169">
    <property type="entry name" value="FAD-bd_PCMH_sub2"/>
</dbReference>
<keyword evidence="2" id="KW-0285">Flavoprotein</keyword>
<proteinExistence type="inferred from homology"/>
<dbReference type="EMBL" id="NAJO01000007">
    <property type="protein sequence ID" value="OQO11104.1"/>
    <property type="molecule type" value="Genomic_DNA"/>
</dbReference>
<evidence type="ECO:0000256" key="3">
    <source>
        <dbReference type="ARBA" id="ARBA00022827"/>
    </source>
</evidence>
<dbReference type="InParanoid" id="A0A1V8TII4"/>
<evidence type="ECO:0000313" key="7">
    <source>
        <dbReference type="EMBL" id="OQO11104.1"/>
    </source>
</evidence>
<evidence type="ECO:0000256" key="2">
    <source>
        <dbReference type="ARBA" id="ARBA00022630"/>
    </source>
</evidence>
<accession>A0A1V8TII4</accession>
<dbReference type="PROSITE" id="PS51387">
    <property type="entry name" value="FAD_PCMH"/>
    <property type="match status" value="1"/>
</dbReference>
<evidence type="ECO:0000256" key="4">
    <source>
        <dbReference type="ARBA" id="ARBA00023002"/>
    </source>
</evidence>
<dbReference type="InterPro" id="IPR016166">
    <property type="entry name" value="FAD-bd_PCMH"/>
</dbReference>
<dbReference type="InterPro" id="IPR006094">
    <property type="entry name" value="Oxid_FAD_bind_N"/>
</dbReference>
<evidence type="ECO:0000259" key="6">
    <source>
        <dbReference type="PROSITE" id="PS51387"/>
    </source>
</evidence>
<dbReference type="Proteomes" id="UP000192596">
    <property type="component" value="Unassembled WGS sequence"/>
</dbReference>
<reference evidence="8" key="1">
    <citation type="submission" date="2017-03" db="EMBL/GenBank/DDBJ databases">
        <title>Genomes of endolithic fungi from Antarctica.</title>
        <authorList>
            <person name="Coleine C."/>
            <person name="Masonjones S."/>
            <person name="Stajich J.E."/>
        </authorList>
    </citation>
    <scope>NUCLEOTIDE SEQUENCE [LARGE SCALE GENOMIC DNA]</scope>
    <source>
        <strain evidence="8">CCFEE 5527</strain>
    </source>
</reference>
<dbReference type="InterPro" id="IPR050416">
    <property type="entry name" value="FAD-linked_Oxidoreductase"/>
</dbReference>
<dbReference type="OrthoDB" id="2151789at2759"/>
<evidence type="ECO:0000256" key="1">
    <source>
        <dbReference type="ARBA" id="ARBA00005466"/>
    </source>
</evidence>
<dbReference type="GO" id="GO:0071949">
    <property type="term" value="F:FAD binding"/>
    <property type="evidence" value="ECO:0007669"/>
    <property type="project" value="InterPro"/>
</dbReference>
<dbReference type="InterPro" id="IPR036318">
    <property type="entry name" value="FAD-bd_PCMH-like_sf"/>
</dbReference>
<comment type="similarity">
    <text evidence="1">Belongs to the oxygen-dependent FAD-linked oxidoreductase family.</text>
</comment>
<dbReference type="GO" id="GO:0016491">
    <property type="term" value="F:oxidoreductase activity"/>
    <property type="evidence" value="ECO:0007669"/>
    <property type="project" value="UniProtKB-KW"/>
</dbReference>
<dbReference type="PANTHER" id="PTHR42973:SF53">
    <property type="entry name" value="FAD-BINDING PCMH-TYPE DOMAIN-CONTAINING PROTEIN-RELATED"/>
    <property type="match status" value="1"/>
</dbReference>
<organism evidence="7 8">
    <name type="scientific">Cryoendolithus antarcticus</name>
    <dbReference type="NCBI Taxonomy" id="1507870"/>
    <lineage>
        <taxon>Eukaryota</taxon>
        <taxon>Fungi</taxon>
        <taxon>Dikarya</taxon>
        <taxon>Ascomycota</taxon>
        <taxon>Pezizomycotina</taxon>
        <taxon>Dothideomycetes</taxon>
        <taxon>Dothideomycetidae</taxon>
        <taxon>Cladosporiales</taxon>
        <taxon>Cladosporiaceae</taxon>
        <taxon>Cryoendolithus</taxon>
    </lineage>
</organism>
<dbReference type="Gene3D" id="3.30.465.10">
    <property type="match status" value="1"/>
</dbReference>
<keyword evidence="3" id="KW-0274">FAD</keyword>
<dbReference type="STRING" id="1507870.A0A1V8TII4"/>
<sequence length="500" mass="55097">MLWLTILAVFASLIGASYARVEQVTLTESFISYPGYSCYLLSRFFPNNQVHFPSSPPYTDAQSAYWSSQQSFIAPGCRFTPHGVQDVQLAVNHLLLTNTSFAIASGGHSSNNGASNIDAGVTIDLSRLDEVTIAEEGNAVWLGPGARWSDIYAKLEESGLAVSGGRVGHVGVGGYVLGGGFSWFANELGWTCDQVLEYEIVTPARQILQVSATENEDLFWALKGSLGAFGVVTRIKMPTVRIGNVFGGALTYRQEHVVDVFAALQALAMKAREDLYSQAYVSFGWVQLHKRHGTSAYLMNTAGDRSSAALAKLTSIPHVASSLRNMTLGESAREITDSNPLGFRRTKFTLTASSTEEAMHIVHDAYLRTTASTRFGPDDMLGVTMQPLTLPHLLKGRNIFSLRGEKSPLLLLSAEFWWSDRAYDEMYEEAARALHDAWGAELQAKGLLHSWLYPNYAASWQRPFEEPSIPQGAQEALESVRQKHDPEDVWRQLVPGIWHV</sequence>
<dbReference type="PANTHER" id="PTHR42973">
    <property type="entry name" value="BINDING OXIDOREDUCTASE, PUTATIVE (AFU_ORTHOLOGUE AFUA_1G17690)-RELATED"/>
    <property type="match status" value="1"/>
</dbReference>
<feature type="chain" id="PRO_5013297406" description="FAD-binding PCMH-type domain-containing protein" evidence="5">
    <location>
        <begin position="20"/>
        <end position="500"/>
    </location>
</feature>
<keyword evidence="8" id="KW-1185">Reference proteome</keyword>
<name>A0A1V8TII4_9PEZI</name>
<feature type="signal peptide" evidence="5">
    <location>
        <begin position="1"/>
        <end position="19"/>
    </location>
</feature>
<dbReference type="Pfam" id="PF01565">
    <property type="entry name" value="FAD_binding_4"/>
    <property type="match status" value="1"/>
</dbReference>
<gene>
    <name evidence="7" type="ORF">B0A48_05359</name>
</gene>